<evidence type="ECO:0000256" key="7">
    <source>
        <dbReference type="ARBA" id="ARBA00023277"/>
    </source>
</evidence>
<comment type="catalytic activity">
    <reaction evidence="1">
        <text>an N-acyl-D-glucosamine 6-phosphate = an N-acyl-D-mannosamine 6-phosphate</text>
        <dbReference type="Rhea" id="RHEA:23932"/>
        <dbReference type="ChEBI" id="CHEBI:57599"/>
        <dbReference type="ChEBI" id="CHEBI:57666"/>
        <dbReference type="EC" id="5.1.3.9"/>
    </reaction>
</comment>
<organism evidence="8 9">
    <name type="scientific">Capillimicrobium parvum</name>
    <dbReference type="NCBI Taxonomy" id="2884022"/>
    <lineage>
        <taxon>Bacteria</taxon>
        <taxon>Bacillati</taxon>
        <taxon>Actinomycetota</taxon>
        <taxon>Thermoleophilia</taxon>
        <taxon>Solirubrobacterales</taxon>
        <taxon>Capillimicrobiaceae</taxon>
        <taxon>Capillimicrobium</taxon>
    </lineage>
</organism>
<dbReference type="InterPro" id="IPR007260">
    <property type="entry name" value="NanE"/>
</dbReference>
<accession>A0A9E6XYW7</accession>
<evidence type="ECO:0000256" key="1">
    <source>
        <dbReference type="ARBA" id="ARBA00000056"/>
    </source>
</evidence>
<dbReference type="SUPFAM" id="SSF51366">
    <property type="entry name" value="Ribulose-phoshate binding barrel"/>
    <property type="match status" value="1"/>
</dbReference>
<dbReference type="KEGG" id="sbae:DSM104329_02710"/>
<comment type="pathway">
    <text evidence="3">Amino-sugar metabolism; N-acetylneuraminate degradation; D-fructose 6-phosphate from N-acetylneuraminate: step 3/5.</text>
</comment>
<protein>
    <recommendedName>
        <fullName evidence="5">N-acylglucosamine-6-phosphate 2-epimerase</fullName>
        <ecNumber evidence="5">5.1.3.9</ecNumber>
    </recommendedName>
</protein>
<gene>
    <name evidence="8" type="primary">nanE</name>
    <name evidence="8" type="ORF">DSM104329_02710</name>
</gene>
<comment type="similarity">
    <text evidence="4">Belongs to the NanE family.</text>
</comment>
<dbReference type="AlphaFoldDB" id="A0A9E6XYW7"/>
<evidence type="ECO:0000313" key="9">
    <source>
        <dbReference type="Proteomes" id="UP001162834"/>
    </source>
</evidence>
<evidence type="ECO:0000313" key="8">
    <source>
        <dbReference type="EMBL" id="UGS36306.1"/>
    </source>
</evidence>
<keyword evidence="7" id="KW-0119">Carbohydrate metabolism</keyword>
<dbReference type="EC" id="5.1.3.9" evidence="5"/>
<dbReference type="RefSeq" id="WP_259315979.1">
    <property type="nucleotide sequence ID" value="NZ_CP087164.1"/>
</dbReference>
<dbReference type="InterPro" id="IPR011060">
    <property type="entry name" value="RibuloseP-bd_barrel"/>
</dbReference>
<dbReference type="GO" id="GO:0006053">
    <property type="term" value="P:N-acetylmannosamine catabolic process"/>
    <property type="evidence" value="ECO:0007669"/>
    <property type="project" value="TreeGrafter"/>
</dbReference>
<evidence type="ECO:0000256" key="6">
    <source>
        <dbReference type="ARBA" id="ARBA00023235"/>
    </source>
</evidence>
<keyword evidence="9" id="KW-1185">Reference proteome</keyword>
<evidence type="ECO:0000256" key="2">
    <source>
        <dbReference type="ARBA" id="ARBA00002147"/>
    </source>
</evidence>
<keyword evidence="6 8" id="KW-0413">Isomerase</keyword>
<dbReference type="Proteomes" id="UP001162834">
    <property type="component" value="Chromosome"/>
</dbReference>
<name>A0A9E6XYW7_9ACTN</name>
<evidence type="ECO:0000256" key="3">
    <source>
        <dbReference type="ARBA" id="ARBA00005081"/>
    </source>
</evidence>
<comment type="function">
    <text evidence="2">Converts N-acetylmannosamine-6-phosphate (ManNAc-6-P) to N-acetylglucosamine-6-phosphate (GlcNAc-6-P).</text>
</comment>
<dbReference type="Gene3D" id="3.20.20.70">
    <property type="entry name" value="Aldolase class I"/>
    <property type="match status" value="1"/>
</dbReference>
<reference evidence="8" key="1">
    <citation type="journal article" date="2022" name="Int. J. Syst. Evol. Microbiol.">
        <title>Pseudomonas aegrilactucae sp. nov. and Pseudomonas morbosilactucae sp. nov., pathogens causing bacterial rot of lettuce in Japan.</title>
        <authorList>
            <person name="Sawada H."/>
            <person name="Fujikawa T."/>
            <person name="Satou M."/>
        </authorList>
    </citation>
    <scope>NUCLEOTIDE SEQUENCE</scope>
    <source>
        <strain evidence="8">0166_1</strain>
    </source>
</reference>
<dbReference type="PANTHER" id="PTHR36204:SF1">
    <property type="entry name" value="N-ACETYLMANNOSAMINE-6-PHOSPHATE 2-EPIMERASE-RELATED"/>
    <property type="match status" value="1"/>
</dbReference>
<dbReference type="NCBIfam" id="NF002231">
    <property type="entry name" value="PRK01130.1"/>
    <property type="match status" value="1"/>
</dbReference>
<dbReference type="InterPro" id="IPR013785">
    <property type="entry name" value="Aldolase_TIM"/>
</dbReference>
<dbReference type="GO" id="GO:0047465">
    <property type="term" value="F:N-acylglucosamine-6-phosphate 2-epimerase activity"/>
    <property type="evidence" value="ECO:0007669"/>
    <property type="project" value="UniProtKB-EC"/>
</dbReference>
<evidence type="ECO:0000256" key="5">
    <source>
        <dbReference type="ARBA" id="ARBA00013180"/>
    </source>
</evidence>
<evidence type="ECO:0000256" key="4">
    <source>
        <dbReference type="ARBA" id="ARBA00007439"/>
    </source>
</evidence>
<dbReference type="PANTHER" id="PTHR36204">
    <property type="entry name" value="N-ACETYLMANNOSAMINE-6-PHOSPHATE 2-EPIMERASE-RELATED"/>
    <property type="match status" value="1"/>
</dbReference>
<dbReference type="Pfam" id="PF04131">
    <property type="entry name" value="NanE"/>
    <property type="match status" value="1"/>
</dbReference>
<proteinExistence type="inferred from homology"/>
<dbReference type="GO" id="GO:0019262">
    <property type="term" value="P:N-acetylneuraminate catabolic process"/>
    <property type="evidence" value="ECO:0007669"/>
    <property type="project" value="TreeGrafter"/>
</dbReference>
<sequence length="233" mass="22834">MAGVIERLRGGLIVSISAPAGSPLAGPAHVAAIAVAAERGGAAALRVDGPDAVAAIRPAVSVPIIGLRRRAIPGSAVTITPEVHDAIAVCEAGADLVAFDATARPRAAGEGAASFLRRLRAAVGPGIALVADVDDIGAGQAAAEEGADLVATTLAGYTAPGSAPVPTEPDLEMLAGLASRSSVPVIAQGRYSTQQQVADAFAVGAFAVAVGTAITDPTELTRRFAAAAPGRAG</sequence>
<dbReference type="GO" id="GO:0005829">
    <property type="term" value="C:cytosol"/>
    <property type="evidence" value="ECO:0007669"/>
    <property type="project" value="TreeGrafter"/>
</dbReference>
<dbReference type="EMBL" id="CP087164">
    <property type="protein sequence ID" value="UGS36306.1"/>
    <property type="molecule type" value="Genomic_DNA"/>
</dbReference>